<dbReference type="Proteomes" id="UP000323917">
    <property type="component" value="Chromosome"/>
</dbReference>
<dbReference type="EMBL" id="CP042913">
    <property type="protein sequence ID" value="QEG37610.1"/>
    <property type="molecule type" value="Genomic_DNA"/>
</dbReference>
<dbReference type="Pfam" id="PF13646">
    <property type="entry name" value="HEAT_2"/>
    <property type="match status" value="1"/>
</dbReference>
<keyword evidence="1 4" id="KW-0349">Heme</keyword>
<evidence type="ECO:0000256" key="3">
    <source>
        <dbReference type="ARBA" id="ARBA00023004"/>
    </source>
</evidence>
<evidence type="ECO:0000256" key="5">
    <source>
        <dbReference type="SAM" id="SignalP"/>
    </source>
</evidence>
<dbReference type="InterPro" id="IPR009056">
    <property type="entry name" value="Cyt_c-like_dom"/>
</dbReference>
<dbReference type="InterPro" id="IPR055557">
    <property type="entry name" value="DUF7133"/>
</dbReference>
<dbReference type="SUPFAM" id="SSF46626">
    <property type="entry name" value="Cytochrome c"/>
    <property type="match status" value="1"/>
</dbReference>
<reference evidence="7 8" key="1">
    <citation type="submission" date="2019-08" db="EMBL/GenBank/DDBJ databases">
        <title>Deep-cultivation of Planctomycetes and their phenomic and genomic characterization uncovers novel biology.</title>
        <authorList>
            <person name="Wiegand S."/>
            <person name="Jogler M."/>
            <person name="Boedeker C."/>
            <person name="Pinto D."/>
            <person name="Vollmers J."/>
            <person name="Rivas-Marin E."/>
            <person name="Kohn T."/>
            <person name="Peeters S.H."/>
            <person name="Heuer A."/>
            <person name="Rast P."/>
            <person name="Oberbeckmann S."/>
            <person name="Bunk B."/>
            <person name="Jeske O."/>
            <person name="Meyerdierks A."/>
            <person name="Storesund J.E."/>
            <person name="Kallscheuer N."/>
            <person name="Luecker S."/>
            <person name="Lage O.M."/>
            <person name="Pohl T."/>
            <person name="Merkel B.J."/>
            <person name="Hornburger P."/>
            <person name="Mueller R.-W."/>
            <person name="Bruemmer F."/>
            <person name="Labrenz M."/>
            <person name="Spormann A.M."/>
            <person name="Op den Camp H."/>
            <person name="Overmann J."/>
            <person name="Amann R."/>
            <person name="Jetten M.S.M."/>
            <person name="Mascher T."/>
            <person name="Medema M.H."/>
            <person name="Devos D.P."/>
            <person name="Kaster A.-K."/>
            <person name="Ovreas L."/>
            <person name="Rohde M."/>
            <person name="Galperin M.Y."/>
            <person name="Jogler C."/>
        </authorList>
    </citation>
    <scope>NUCLEOTIDE SEQUENCE [LARGE SCALE GENOMIC DNA]</scope>
    <source>
        <strain evidence="7 8">Pr1d</strain>
    </source>
</reference>
<dbReference type="KEGG" id="bgok:Pr1d_49560"/>
<dbReference type="Gene3D" id="1.25.10.10">
    <property type="entry name" value="Leucine-rich Repeat Variant"/>
    <property type="match status" value="1"/>
</dbReference>
<dbReference type="AlphaFoldDB" id="A0A5B9QJ55"/>
<evidence type="ECO:0000313" key="7">
    <source>
        <dbReference type="EMBL" id="QEG37610.1"/>
    </source>
</evidence>
<evidence type="ECO:0000256" key="1">
    <source>
        <dbReference type="ARBA" id="ARBA00022617"/>
    </source>
</evidence>
<dbReference type="SUPFAM" id="SSF49785">
    <property type="entry name" value="Galactose-binding domain-like"/>
    <property type="match status" value="1"/>
</dbReference>
<dbReference type="OrthoDB" id="223239at2"/>
<dbReference type="InterPro" id="IPR011041">
    <property type="entry name" value="Quinoprot_gluc/sorb_DH_b-prop"/>
</dbReference>
<protein>
    <recommendedName>
        <fullName evidence="6">Cytochrome c domain-containing protein</fullName>
    </recommendedName>
</protein>
<dbReference type="InterPro" id="IPR036909">
    <property type="entry name" value="Cyt_c-like_dom_sf"/>
</dbReference>
<dbReference type="InterPro" id="IPR008979">
    <property type="entry name" value="Galactose-bd-like_sf"/>
</dbReference>
<accession>A0A5B9QJ55</accession>
<organism evidence="7 8">
    <name type="scientific">Bythopirellula goksoeyrii</name>
    <dbReference type="NCBI Taxonomy" id="1400387"/>
    <lineage>
        <taxon>Bacteria</taxon>
        <taxon>Pseudomonadati</taxon>
        <taxon>Planctomycetota</taxon>
        <taxon>Planctomycetia</taxon>
        <taxon>Pirellulales</taxon>
        <taxon>Lacipirellulaceae</taxon>
        <taxon>Bythopirellula</taxon>
    </lineage>
</organism>
<dbReference type="Gene3D" id="2.120.10.30">
    <property type="entry name" value="TolB, C-terminal domain"/>
    <property type="match status" value="1"/>
</dbReference>
<dbReference type="InterPro" id="IPR011042">
    <property type="entry name" value="6-blade_b-propeller_TolB-like"/>
</dbReference>
<dbReference type="NCBIfam" id="TIGR02603">
    <property type="entry name" value="CxxCH_TIGR02603"/>
    <property type="match status" value="1"/>
</dbReference>
<dbReference type="GO" id="GO:0009055">
    <property type="term" value="F:electron transfer activity"/>
    <property type="evidence" value="ECO:0007669"/>
    <property type="project" value="InterPro"/>
</dbReference>
<evidence type="ECO:0000256" key="2">
    <source>
        <dbReference type="ARBA" id="ARBA00022723"/>
    </source>
</evidence>
<keyword evidence="3 4" id="KW-0408">Iron</keyword>
<evidence type="ECO:0000313" key="8">
    <source>
        <dbReference type="Proteomes" id="UP000323917"/>
    </source>
</evidence>
<dbReference type="SUPFAM" id="SSF48371">
    <property type="entry name" value="ARM repeat"/>
    <property type="match status" value="1"/>
</dbReference>
<dbReference type="PANTHER" id="PTHR33546:SF1">
    <property type="entry name" value="LARGE, MULTIFUNCTIONAL SECRETED PROTEIN"/>
    <property type="match status" value="1"/>
</dbReference>
<dbReference type="PANTHER" id="PTHR33546">
    <property type="entry name" value="LARGE, MULTIFUNCTIONAL SECRETED PROTEIN-RELATED"/>
    <property type="match status" value="1"/>
</dbReference>
<dbReference type="Pfam" id="PF23500">
    <property type="entry name" value="DUF7133"/>
    <property type="match status" value="1"/>
</dbReference>
<name>A0A5B9QJ55_9BACT</name>
<dbReference type="GO" id="GO:0046872">
    <property type="term" value="F:metal ion binding"/>
    <property type="evidence" value="ECO:0007669"/>
    <property type="project" value="UniProtKB-KW"/>
</dbReference>
<dbReference type="RefSeq" id="WP_148075816.1">
    <property type="nucleotide sequence ID" value="NZ_CP042913.1"/>
</dbReference>
<evidence type="ECO:0000259" key="6">
    <source>
        <dbReference type="PROSITE" id="PS51007"/>
    </source>
</evidence>
<feature type="signal peptide" evidence="5">
    <location>
        <begin position="1"/>
        <end position="27"/>
    </location>
</feature>
<keyword evidence="2 4" id="KW-0479">Metal-binding</keyword>
<dbReference type="SUPFAM" id="SSF50952">
    <property type="entry name" value="Soluble quinoprotein glucose dehydrogenase"/>
    <property type="match status" value="1"/>
</dbReference>
<dbReference type="Gene3D" id="1.10.760.10">
    <property type="entry name" value="Cytochrome c-like domain"/>
    <property type="match status" value="1"/>
</dbReference>
<dbReference type="InterPro" id="IPR016024">
    <property type="entry name" value="ARM-type_fold"/>
</dbReference>
<keyword evidence="8" id="KW-1185">Reference proteome</keyword>
<keyword evidence="5" id="KW-0732">Signal</keyword>
<dbReference type="InterPro" id="IPR013427">
    <property type="entry name" value="Haem-bd_dom_put"/>
</dbReference>
<sequence precursor="true">MKKVTKKSVCLAAFLSAALPASMSAGADLAENVTNELGSAEWIWSPAHTRNEVPQGDCFFRKSFELGDPEFGEVQITADNGFELFVNGQSVGTGADWRKLQVFEVTKLLVPGRNSIAIRVSNTDEGSAGLVGRVITKEKGGTYADFPTNASWRTSVRNYTDWTATTFNDKQWVNATSYGILGNALPWGDEIVIAGVGARFNIAKDFVIERLMRDDEVGSLIAMAFDSQGDILASREGGNLLLITDSDDNGTPDSVEVFCDKLKNVQGILPLGTRVFAIGDGPEGVALYRLRDADRDGSAEEIQALVPIRGSRGEHGAHAVRLGPDGLIYVVVGNHARVGAKPGPQSPFRSAYEGDLIQPRFEDPRGHAVGIPAPGGTIFRTDADGTFVELVAGGMRNSYDFGFSPQGELFTYDADMEWDMGAPWYRPTRVNHVTAGAELGWRSGWAKWPSYYLDSLPPALELGAGSPTGVEFYDHNVFPERYHGAMFACDWASGLIHAIRFKRNGSTYNAASEVFLAGRPLNATDLAVGPDGALYFCTGGRGTDGGVYRVRWTGATPLATDDAIGTITSALKQPQFDADWARAKIAKTKAVLGDHWNAALQQVSLDASRRLADRQRAVNLMVTFGPRPTDELLLRLSGDPVAEIRAQAARLMNADSIACAEQLNRLLADSDPLVRRLACESLTKQGGNASAEKLVELLGDEDRFVAFAAQRALQQQSQAEWAQVVANSDDLNTFCRGAVALLAENREPAVAQAILDRCQAKLQLSSANSPQWLVNLLRVSQLALTLGELPAEQGSELGEILLSKYPSGNVAVDRELARLLVYLQVPGAADKFAEQLASELHQREKLHIAAYASRLETGWTINTKLVLMKFFEEIRGEEGGYSVSAYVENFSRDFFTKFSLAERQQVLAAGEKWPTSSLSVLAKLPAELPADLLAELRALDAKVQPLCAESDAFRRLRVGIFAVLGRSTDPQSAAYLREVYSTTPEDRPTVAMSLTQHPEGENWAYLVDALRTVDGRVAQEILRSLGTVPQRPQEPEPYRQVILQGLRLGDEGASLALALLDHWAGKEAAESYPDWNAQLAGWQQWYGTNFPAAPPAELPADAGTDKWSYGELLSYLESDAARSADSTQGRAAFEAAQCVKCHRCNAVGETLGPDLTNISRRFHRKEILEAIVYPSHNISDQYASRIVMSNGRTLAGLVVPRGAEGVTILLTDGEKVDIAQSDIDEIRESPTSAMPGGLLNRLSLEQVGQLFAYLEAAGETSLARRPGAESR</sequence>
<proteinExistence type="predicted"/>
<feature type="domain" description="Cytochrome c" evidence="6">
    <location>
        <begin position="1124"/>
        <end position="1258"/>
    </location>
</feature>
<dbReference type="Gene3D" id="2.60.120.260">
    <property type="entry name" value="Galactose-binding domain-like"/>
    <property type="match status" value="1"/>
</dbReference>
<dbReference type="PROSITE" id="PS51007">
    <property type="entry name" value="CYTC"/>
    <property type="match status" value="1"/>
</dbReference>
<dbReference type="GO" id="GO:0020037">
    <property type="term" value="F:heme binding"/>
    <property type="evidence" value="ECO:0007669"/>
    <property type="project" value="InterPro"/>
</dbReference>
<gene>
    <name evidence="7" type="ORF">Pr1d_49560</name>
</gene>
<dbReference type="InterPro" id="IPR011989">
    <property type="entry name" value="ARM-like"/>
</dbReference>
<feature type="chain" id="PRO_5023073223" description="Cytochrome c domain-containing protein" evidence="5">
    <location>
        <begin position="28"/>
        <end position="1271"/>
    </location>
</feature>
<evidence type="ECO:0000256" key="4">
    <source>
        <dbReference type="PROSITE-ProRule" id="PRU00433"/>
    </source>
</evidence>